<dbReference type="AlphaFoldDB" id="A0A183LEL7"/>
<dbReference type="EMBL" id="UZAI01000557">
    <property type="protein sequence ID" value="VDO54309.1"/>
    <property type="molecule type" value="Genomic_DNA"/>
</dbReference>
<sequence>MKTSTYAGKHRIQWTVQNQLDDSDFAYDLTILSHIHEQIQMKITSVAAVDLNIHKGKRNVLKYNTENISSITLNGETLENVESFTYRGSIIDDQG</sequence>
<evidence type="ECO:0000313" key="2">
    <source>
        <dbReference type="Proteomes" id="UP000277204"/>
    </source>
</evidence>
<dbReference type="Proteomes" id="UP000277204">
    <property type="component" value="Unassembled WGS sequence"/>
</dbReference>
<proteinExistence type="predicted"/>
<organism evidence="1 2">
    <name type="scientific">Schistosoma margrebowiei</name>
    <dbReference type="NCBI Taxonomy" id="48269"/>
    <lineage>
        <taxon>Eukaryota</taxon>
        <taxon>Metazoa</taxon>
        <taxon>Spiralia</taxon>
        <taxon>Lophotrochozoa</taxon>
        <taxon>Platyhelminthes</taxon>
        <taxon>Trematoda</taxon>
        <taxon>Digenea</taxon>
        <taxon>Strigeidida</taxon>
        <taxon>Schistosomatoidea</taxon>
        <taxon>Schistosomatidae</taxon>
        <taxon>Schistosoma</taxon>
    </lineage>
</organism>
<name>A0A183LEL7_9TREM</name>
<reference evidence="1 2" key="1">
    <citation type="submission" date="2018-11" db="EMBL/GenBank/DDBJ databases">
        <authorList>
            <consortium name="Pathogen Informatics"/>
        </authorList>
    </citation>
    <scope>NUCLEOTIDE SEQUENCE [LARGE SCALE GENOMIC DNA]</scope>
    <source>
        <strain evidence="1 2">Zambia</strain>
    </source>
</reference>
<evidence type="ECO:0000313" key="1">
    <source>
        <dbReference type="EMBL" id="VDO54309.1"/>
    </source>
</evidence>
<gene>
    <name evidence="1" type="ORF">SMRZ_LOCUS2242</name>
</gene>
<keyword evidence="2" id="KW-1185">Reference proteome</keyword>
<accession>A0A183LEL7</accession>
<protein>
    <submittedName>
        <fullName evidence="1">Uncharacterized protein</fullName>
    </submittedName>
</protein>